<keyword evidence="1" id="KW-0472">Membrane</keyword>
<protein>
    <submittedName>
        <fullName evidence="2">Uncharacterized protein</fullName>
    </submittedName>
</protein>
<dbReference type="Gramene" id="EOX99533">
    <property type="protein sequence ID" value="EOX99533"/>
    <property type="gene ID" value="TCM_008228"/>
</dbReference>
<evidence type="ECO:0000313" key="3">
    <source>
        <dbReference type="Proteomes" id="UP000026915"/>
    </source>
</evidence>
<dbReference type="InParanoid" id="A0A061EB58"/>
<dbReference type="EMBL" id="CM001880">
    <property type="protein sequence ID" value="EOX99533.1"/>
    <property type="molecule type" value="Genomic_DNA"/>
</dbReference>
<dbReference type="Proteomes" id="UP000026915">
    <property type="component" value="Chromosome 2"/>
</dbReference>
<keyword evidence="3" id="KW-1185">Reference proteome</keyword>
<sequence>MNLECHHKFTSPARYFKAIATFSSSDFVRTARKYCSISKRKFSNSLAFLTLSYRLSSITLAFFPRSLGLPLALPAVITKRFT</sequence>
<evidence type="ECO:0000256" key="1">
    <source>
        <dbReference type="SAM" id="Phobius"/>
    </source>
</evidence>
<feature type="transmembrane region" description="Helical" evidence="1">
    <location>
        <begin position="42"/>
        <end position="63"/>
    </location>
</feature>
<keyword evidence="1" id="KW-0812">Transmembrane</keyword>
<keyword evidence="1" id="KW-1133">Transmembrane helix</keyword>
<proteinExistence type="predicted"/>
<evidence type="ECO:0000313" key="2">
    <source>
        <dbReference type="EMBL" id="EOX99533.1"/>
    </source>
</evidence>
<dbReference type="AlphaFoldDB" id="A0A061EB58"/>
<gene>
    <name evidence="2" type="ORF">TCM_008228</name>
</gene>
<name>A0A061EB58_THECC</name>
<reference evidence="2 3" key="1">
    <citation type="journal article" date="2013" name="Genome Biol.">
        <title>The genome sequence of the most widely cultivated cacao type and its use to identify candidate genes regulating pod color.</title>
        <authorList>
            <person name="Motamayor J.C."/>
            <person name="Mockaitis K."/>
            <person name="Schmutz J."/>
            <person name="Haiminen N."/>
            <person name="Iii D.L."/>
            <person name="Cornejo O."/>
            <person name="Findley S.D."/>
            <person name="Zheng P."/>
            <person name="Utro F."/>
            <person name="Royaert S."/>
            <person name="Saski C."/>
            <person name="Jenkins J."/>
            <person name="Podicheti R."/>
            <person name="Zhao M."/>
            <person name="Scheffler B.E."/>
            <person name="Stack J.C."/>
            <person name="Feltus F.A."/>
            <person name="Mustiga G.M."/>
            <person name="Amores F."/>
            <person name="Phillips W."/>
            <person name="Marelli J.P."/>
            <person name="May G.D."/>
            <person name="Shapiro H."/>
            <person name="Ma J."/>
            <person name="Bustamante C.D."/>
            <person name="Schnell R.J."/>
            <person name="Main D."/>
            <person name="Gilbert D."/>
            <person name="Parida L."/>
            <person name="Kuhn D.N."/>
        </authorList>
    </citation>
    <scope>NUCLEOTIDE SEQUENCE [LARGE SCALE GENOMIC DNA]</scope>
    <source>
        <strain evidence="3">cv. Matina 1-6</strain>
    </source>
</reference>
<organism evidence="2 3">
    <name type="scientific">Theobroma cacao</name>
    <name type="common">Cacao</name>
    <name type="synonym">Cocoa</name>
    <dbReference type="NCBI Taxonomy" id="3641"/>
    <lineage>
        <taxon>Eukaryota</taxon>
        <taxon>Viridiplantae</taxon>
        <taxon>Streptophyta</taxon>
        <taxon>Embryophyta</taxon>
        <taxon>Tracheophyta</taxon>
        <taxon>Spermatophyta</taxon>
        <taxon>Magnoliopsida</taxon>
        <taxon>eudicotyledons</taxon>
        <taxon>Gunneridae</taxon>
        <taxon>Pentapetalae</taxon>
        <taxon>rosids</taxon>
        <taxon>malvids</taxon>
        <taxon>Malvales</taxon>
        <taxon>Malvaceae</taxon>
        <taxon>Byttnerioideae</taxon>
        <taxon>Theobroma</taxon>
    </lineage>
</organism>
<accession>A0A061EB58</accession>
<dbReference type="HOGENOM" id="CLU_2563009_0_0_1"/>